<evidence type="ECO:0000256" key="2">
    <source>
        <dbReference type="ARBA" id="ARBA00004141"/>
    </source>
</evidence>
<keyword evidence="12" id="KW-0012">Acyltransferase</keyword>
<evidence type="ECO:0000256" key="6">
    <source>
        <dbReference type="ARBA" id="ARBA00022679"/>
    </source>
</evidence>
<dbReference type="GO" id="GO:0032040">
    <property type="term" value="C:small-subunit processome"/>
    <property type="evidence" value="ECO:0007669"/>
    <property type="project" value="UniProtKB-ARBA"/>
</dbReference>
<evidence type="ECO:0000256" key="8">
    <source>
        <dbReference type="ARBA" id="ARBA00022898"/>
    </source>
</evidence>
<dbReference type="InterPro" id="IPR000175">
    <property type="entry name" value="Na/ntran_symport"/>
</dbReference>
<feature type="transmembrane region" description="Helical" evidence="18">
    <location>
        <begin position="1210"/>
        <end position="1234"/>
    </location>
</feature>
<dbReference type="InterPro" id="IPR004839">
    <property type="entry name" value="Aminotransferase_I/II_large"/>
</dbReference>
<accession>A0A8T2NIN9</accession>
<dbReference type="Gene3D" id="3.90.1150.10">
    <property type="entry name" value="Aspartate Aminotransferase, domain 1"/>
    <property type="match status" value="2"/>
</dbReference>
<dbReference type="PROSITE" id="PS00754">
    <property type="entry name" value="NA_NEUROTRAN_SYMP_2"/>
    <property type="match status" value="1"/>
</dbReference>
<keyword evidence="8" id="KW-0663">Pyridoxal phosphate</keyword>
<dbReference type="GO" id="GO:0005886">
    <property type="term" value="C:plasma membrane"/>
    <property type="evidence" value="ECO:0007669"/>
    <property type="project" value="TreeGrafter"/>
</dbReference>
<feature type="transmembrane region" description="Helical" evidence="18">
    <location>
        <begin position="1369"/>
        <end position="1387"/>
    </location>
</feature>
<keyword evidence="17" id="KW-0769">Symport</keyword>
<keyword evidence="21" id="KW-1185">Reference proteome</keyword>
<comment type="similarity">
    <text evidence="4">Belongs to the class-II pyridoxal-phosphate-dependent aminotransferase family.</text>
</comment>
<feature type="binding site" evidence="15">
    <location>
        <position position="900"/>
    </location>
    <ligand>
        <name>Na(+)</name>
        <dbReference type="ChEBI" id="CHEBI:29101"/>
        <label>1</label>
    </ligand>
</feature>
<keyword evidence="15" id="KW-0915">Sodium</keyword>
<dbReference type="PRINTS" id="PR00176">
    <property type="entry name" value="NANEUSMPORT"/>
</dbReference>
<keyword evidence="16" id="KW-1015">Disulfide bond</keyword>
<feature type="transmembrane region" description="Helical" evidence="18">
    <location>
        <begin position="1051"/>
        <end position="1071"/>
    </location>
</feature>
<dbReference type="SUPFAM" id="SSF53383">
    <property type="entry name" value="PLP-dependent transferases"/>
    <property type="match status" value="1"/>
</dbReference>
<comment type="subunit">
    <text evidence="14">Part of the small subunit (SSU) processome, composed of more than 70 proteins and the RNA chaperone small nucleolar RNA (snoRNA) U3. Component of a heterotrimeric complex containing IMP3, IMP4 and MPHOSPH10. Interacts with MPHOSPH10.</text>
</comment>
<dbReference type="FunFam" id="3.40.640.10:FF:000006">
    <property type="entry name" value="5-aminolevulinate synthase, mitochondrial"/>
    <property type="match status" value="1"/>
</dbReference>
<keyword evidence="15" id="KW-0479">Metal-binding</keyword>
<proteinExistence type="inferred from homology"/>
<dbReference type="CDD" id="cd06454">
    <property type="entry name" value="KBL_like"/>
    <property type="match status" value="1"/>
</dbReference>
<dbReference type="InterPro" id="IPR015421">
    <property type="entry name" value="PyrdxlP-dep_Trfase_major"/>
</dbReference>
<evidence type="ECO:0000256" key="15">
    <source>
        <dbReference type="PIRSR" id="PIRSR600175-1"/>
    </source>
</evidence>
<feature type="disulfide bond" evidence="16">
    <location>
        <begin position="999"/>
        <end position="1008"/>
    </location>
</feature>
<keyword evidence="6" id="KW-0808">Transferase</keyword>
<dbReference type="GO" id="GO:0034457">
    <property type="term" value="C:Mpp10 complex"/>
    <property type="evidence" value="ECO:0007669"/>
    <property type="project" value="UniProtKB-ARBA"/>
</dbReference>
<keyword evidence="5 17" id="KW-0813">Transport</keyword>
<feature type="binding site" evidence="15">
    <location>
        <position position="1136"/>
    </location>
    <ligand>
        <name>Na(+)</name>
        <dbReference type="ChEBI" id="CHEBI:29101"/>
        <label>1</label>
    </ligand>
</feature>
<feature type="transmembrane region" description="Helical" evidence="18">
    <location>
        <begin position="1292"/>
        <end position="1309"/>
    </location>
</feature>
<dbReference type="GO" id="GO:0033014">
    <property type="term" value="P:tetrapyrrole biosynthetic process"/>
    <property type="evidence" value="ECO:0007669"/>
    <property type="project" value="InterPro"/>
</dbReference>
<dbReference type="GO" id="GO:0046872">
    <property type="term" value="F:metal ion binding"/>
    <property type="evidence" value="ECO:0007669"/>
    <property type="project" value="UniProtKB-KW"/>
</dbReference>
<comment type="function">
    <text evidence="13">Component of the 60-80S U3 small nucleolar ribonucleoprotein (U3 snoRNP). Required for the early cleavages during pre-18S ribosomal RNA processing. Part of the small subunit (SSU) processome, first precursor of the small eukaryotic ribosomal subunit. During the assembly of the SSU processome in the nucleolus, many ribosome biogenesis factors, an RNA chaperone and ribosomal proteins associate with the nascent pre-rRNA and work in concert to generate RNA folding, modifications, rearrangements and cleavage as well as targeted degradation of pre-ribosomal RNA by the RNA exosome.</text>
</comment>
<dbReference type="PANTHER" id="PTHR11616">
    <property type="entry name" value="SODIUM/CHLORIDE DEPENDENT TRANSPORTER"/>
    <property type="match status" value="1"/>
</dbReference>
<dbReference type="EMBL" id="JAFBMS010000087">
    <property type="protein sequence ID" value="KAG9337498.1"/>
    <property type="molecule type" value="Genomic_DNA"/>
</dbReference>
<dbReference type="GO" id="GO:0042274">
    <property type="term" value="P:ribosomal small subunit biogenesis"/>
    <property type="evidence" value="ECO:0007669"/>
    <property type="project" value="UniProtKB-ARBA"/>
</dbReference>
<feature type="transmembrane region" description="Helical" evidence="18">
    <location>
        <begin position="1162"/>
        <end position="1186"/>
    </location>
</feature>
<evidence type="ECO:0000259" key="19">
    <source>
        <dbReference type="PROSITE" id="PS50833"/>
    </source>
</evidence>
<dbReference type="Proteomes" id="UP000824540">
    <property type="component" value="Unassembled WGS sequence"/>
</dbReference>
<evidence type="ECO:0000256" key="16">
    <source>
        <dbReference type="PIRSR" id="PIRSR600175-2"/>
    </source>
</evidence>
<dbReference type="PROSITE" id="PS50267">
    <property type="entry name" value="NA_NEUROTRAN_SYMP_3"/>
    <property type="match status" value="1"/>
</dbReference>
<evidence type="ECO:0000256" key="11">
    <source>
        <dbReference type="ARBA" id="ARBA00023136"/>
    </source>
</evidence>
<feature type="binding site" evidence="15">
    <location>
        <position position="896"/>
    </location>
    <ligand>
        <name>Na(+)</name>
        <dbReference type="ChEBI" id="CHEBI:29101"/>
        <label>1</label>
    </ligand>
</feature>
<dbReference type="PROSITE" id="PS00610">
    <property type="entry name" value="NA_NEUROTRAN_SYMP_1"/>
    <property type="match status" value="1"/>
</dbReference>
<dbReference type="GO" id="GO:0005332">
    <property type="term" value="F:gamma-aminobutyric acid:sodium:chloride symporter activity"/>
    <property type="evidence" value="ECO:0007669"/>
    <property type="project" value="TreeGrafter"/>
</dbReference>
<evidence type="ECO:0000313" key="20">
    <source>
        <dbReference type="EMBL" id="KAG9337498.1"/>
    </source>
</evidence>
<evidence type="ECO:0000256" key="18">
    <source>
        <dbReference type="SAM" id="Phobius"/>
    </source>
</evidence>
<evidence type="ECO:0000256" key="5">
    <source>
        <dbReference type="ARBA" id="ARBA00022448"/>
    </source>
</evidence>
<reference evidence="20" key="1">
    <citation type="thesis" date="2021" institute="BYU ScholarsArchive" country="Provo, UT, USA">
        <title>Applications of and Algorithms for Genome Assembly and Genomic Analyses with an Emphasis on Marine Teleosts.</title>
        <authorList>
            <person name="Pickett B.D."/>
        </authorList>
    </citation>
    <scope>NUCLEOTIDE SEQUENCE</scope>
    <source>
        <strain evidence="20">HI-2016</strain>
    </source>
</reference>
<dbReference type="GO" id="GO:0042995">
    <property type="term" value="C:cell projection"/>
    <property type="evidence" value="ECO:0007669"/>
    <property type="project" value="TreeGrafter"/>
</dbReference>
<dbReference type="PANTHER" id="PTHR11616:SF277">
    <property type="entry name" value="TRANSPORTER"/>
    <property type="match status" value="1"/>
</dbReference>
<evidence type="ECO:0000256" key="4">
    <source>
        <dbReference type="ARBA" id="ARBA00008392"/>
    </source>
</evidence>
<keyword evidence="9" id="KW-0809">Transit peptide</keyword>
<dbReference type="Pfam" id="PF00155">
    <property type="entry name" value="Aminotran_1_2"/>
    <property type="match status" value="1"/>
</dbReference>
<keyword evidence="7 17" id="KW-0812">Transmembrane</keyword>
<sequence length="1448" mass="161854">MSAFLHRCPFLKSVPWTGWRRACLPLLSLADRCPIVTRQASTPPTQRAAYNGYSGTLPLSVGSQTTSCPFVSSQINVVKASPEVQEDVSPTKKVSSPFKGLRNIIADKIPQVATPTPSHLLKDNMDLLFRNVKNSHRVCHLYHAADQSFDYDGFFDGKIQDKKMDHTYRVFKTVNRRVDIFPFAEDYSTADNQGAEVSVWCSNDYLGMSRHPQVLKSIQEALDKYGAGAGGTRNISGTSNFHVALEKELAELHQKDGALVFSSCFVANDSTLFTLAKMLPGCEIYSDAGNHASMIQGIRNSGAVRRIFRHNDTKHLEDLLSSADPKTPKIVAFETVHSMDGAICPLEELCDVAHRYGALTFVDEVHAVGLYGAHGAGVGERDGVMHKIDIVSGTLGNNAFGCVGGYIASSAALVDTVRSYAAGFIFTTSLPPMILAGALASVQILRSAEGQALRRAHQRNVGNAEKNSKVCDLLLERDNIYVQAINYPTVPRGGELLRLAPSPHHHPAMMDYFVGKLVEAWMEVGLPLREPAAAACTFCDRPLHFDLMSEWEKSYFGNMEPRYITLRREARLRREYLYRKALEDRQRTIEEKKQKLKSALDENNVIPTTVRREALELQKLLEYDDEGAEGVSSHMDDEYKWAGVEDPKIMVTTSRDPSSRLKMFAKEMKLIFPGAQRMNRGNHEVNALVQACKANEVTDMVILHETRGQPDAMVVCHLPFGPTAYFTLYNVVMRHDIPDIGTMSEAFPHLIFHNFSSRLGRRVRNNNAELLIDVLTVVQGWPALVLGSDWVSSILKYLFPVPKEDSKRVITFANQEDYISFRHHTYKKTDHKNIELSEVGPRFEMKLTMTGEVTRGAGCEQSGGESGLVKKGQLTVDRGQWANKLEFLLAVAGTLVGLGNLWRFPYLCYKNGGGAFLIPYALFLLSCGIPMFLLETAMGQYTAQGCITCWRHFCPLFEGIGYATQVVIAYAAVSYIIIQSWAFFYLFNSLSYEVPWATCTNAWNTDACVEFDKRNRTSNWTIPENATTPATEFWERRVLNISGGIDQVGGLRWELVLCLLLAWILCYFCVWKGVKSTGKVVYFTATFPYVMLVVLLARGLSLPGASKGLIFYLYPDPTRLADPQVWMDAGAQVLFSFGICQGSLTALGSYNQYNNDCYKDTFVLCLVNGGSSFVAGFAIFSVLGFMSYEQGLPISEVAASAMAMMPLPQLWSACFFIMVILLGADTQFVSLECLMTSVTDMFPNVFRRGYRRELLLLGLCAVCFLLGLFMVTEGGLYVLQLFDHYVCSGSNLLLLSVCQSIAIGWIYGADRLYDNIEDMIGYRPWPVMKYCWIYVTPAICMGTFVLSLVKYKPLKFNATYVYPDWAYVLGWFLGIFSVLLVPFWMIYKVVQSKETVCECLKRLCRPDSHLNLNQKHTAERCPLNPAPALIAPSKEYKESGTVELELQA</sequence>
<evidence type="ECO:0000256" key="17">
    <source>
        <dbReference type="RuleBase" id="RU003732"/>
    </source>
</evidence>
<feature type="binding site" evidence="15">
    <location>
        <position position="1222"/>
    </location>
    <ligand>
        <name>Na(+)</name>
        <dbReference type="ChEBI" id="CHEBI:29101"/>
        <label>1</label>
    </ligand>
</feature>
<feature type="transmembrane region" description="Helical" evidence="18">
    <location>
        <begin position="1080"/>
        <end position="1100"/>
    </location>
</feature>
<name>A0A8T2NIN9_9TELE</name>
<dbReference type="Pfam" id="PF00209">
    <property type="entry name" value="SNF"/>
    <property type="match status" value="1"/>
</dbReference>
<evidence type="ECO:0000256" key="10">
    <source>
        <dbReference type="ARBA" id="ARBA00022989"/>
    </source>
</evidence>
<protein>
    <recommendedName>
        <fullName evidence="17">Transporter</fullName>
    </recommendedName>
</protein>
<dbReference type="InterPro" id="IPR037272">
    <property type="entry name" value="SNS_sf"/>
</dbReference>
<dbReference type="Gene3D" id="3.40.640.10">
    <property type="entry name" value="Type I PLP-dependent aspartate aminotransferase-like (Major domain)"/>
    <property type="match status" value="1"/>
</dbReference>
<comment type="cofactor">
    <cofactor evidence="1">
        <name>pyridoxal 5'-phosphate</name>
        <dbReference type="ChEBI" id="CHEBI:597326"/>
    </cofactor>
</comment>
<feature type="transmembrane region" description="Helical" evidence="18">
    <location>
        <begin position="916"/>
        <end position="934"/>
    </location>
</feature>
<comment type="subcellular location">
    <subcellularLocation>
        <location evidence="2">Membrane</location>
        <topology evidence="2">Multi-pass membrane protein</topology>
    </subcellularLocation>
    <subcellularLocation>
        <location evidence="3">Nucleus</location>
        <location evidence="3">Nucleolus</location>
    </subcellularLocation>
</comment>
<dbReference type="GO" id="GO:0005759">
    <property type="term" value="C:mitochondrial matrix"/>
    <property type="evidence" value="ECO:0007669"/>
    <property type="project" value="InterPro"/>
</dbReference>
<comment type="caution">
    <text evidence="20">The sequence shown here is derived from an EMBL/GenBank/DDBJ whole genome shotgun (WGS) entry which is preliminary data.</text>
</comment>
<dbReference type="CDD" id="cd11496">
    <property type="entry name" value="SLC6sbd-TauT-like"/>
    <property type="match status" value="1"/>
</dbReference>
<keyword evidence="10 18" id="KW-1133">Transmembrane helix</keyword>
<feature type="binding site" evidence="15">
    <location>
        <position position="1225"/>
    </location>
    <ligand>
        <name>Na(+)</name>
        <dbReference type="ChEBI" id="CHEBI:29101"/>
        <label>1</label>
    </ligand>
</feature>
<dbReference type="NCBIfam" id="TIGR01821">
    <property type="entry name" value="5aminolev_synth"/>
    <property type="match status" value="1"/>
</dbReference>
<gene>
    <name evidence="20" type="ORF">JZ751_028689</name>
</gene>
<dbReference type="InterPro" id="IPR007109">
    <property type="entry name" value="Brix"/>
</dbReference>
<feature type="transmembrane region" description="Helical" evidence="18">
    <location>
        <begin position="1254"/>
        <end position="1272"/>
    </location>
</feature>
<dbReference type="GO" id="GO:0030170">
    <property type="term" value="F:pyridoxal phosphate binding"/>
    <property type="evidence" value="ECO:0007669"/>
    <property type="project" value="InterPro"/>
</dbReference>
<evidence type="ECO:0000256" key="1">
    <source>
        <dbReference type="ARBA" id="ARBA00001933"/>
    </source>
</evidence>
<dbReference type="InterPro" id="IPR010961">
    <property type="entry name" value="4pyrrol_synth_NH2levulA_synth"/>
</dbReference>
<feature type="domain" description="Brix" evidence="19">
    <location>
        <begin position="647"/>
        <end position="856"/>
    </location>
</feature>
<dbReference type="GO" id="GO:0003870">
    <property type="term" value="F:5-aminolevulinate synthase activity"/>
    <property type="evidence" value="ECO:0007669"/>
    <property type="project" value="InterPro"/>
</dbReference>
<dbReference type="GO" id="GO:0006364">
    <property type="term" value="P:rRNA processing"/>
    <property type="evidence" value="ECO:0007669"/>
    <property type="project" value="InterPro"/>
</dbReference>
<dbReference type="SUPFAM" id="SSF161070">
    <property type="entry name" value="SNF-like"/>
    <property type="match status" value="1"/>
</dbReference>
<comment type="similarity">
    <text evidence="17">Belongs to the sodium:neurotransmitter symporter (SNF) (TC 2.A.22) family.</text>
</comment>
<feature type="binding site" evidence="15">
    <location>
        <position position="893"/>
    </location>
    <ligand>
        <name>Na(+)</name>
        <dbReference type="ChEBI" id="CHEBI:29101"/>
        <label>1</label>
    </ligand>
</feature>
<dbReference type="InterPro" id="IPR015422">
    <property type="entry name" value="PyrdxlP-dep_Trfase_small"/>
</dbReference>
<evidence type="ECO:0000256" key="3">
    <source>
        <dbReference type="ARBA" id="ARBA00004604"/>
    </source>
</evidence>
<dbReference type="FunFam" id="3.40.50.10480:FF:000001">
    <property type="entry name" value="IMP4, U3 small nucleolar ribonucleoprotein"/>
    <property type="match status" value="1"/>
</dbReference>
<dbReference type="Gene3D" id="3.40.50.10480">
    <property type="entry name" value="Probable brix-domain ribosomal biogenesis protein"/>
    <property type="match status" value="1"/>
</dbReference>
<dbReference type="GO" id="GO:0005654">
    <property type="term" value="C:nucleoplasm"/>
    <property type="evidence" value="ECO:0007669"/>
    <property type="project" value="UniProtKB-ARBA"/>
</dbReference>
<dbReference type="GO" id="GO:0019843">
    <property type="term" value="F:rRNA binding"/>
    <property type="evidence" value="ECO:0007669"/>
    <property type="project" value="InterPro"/>
</dbReference>
<keyword evidence="11 18" id="KW-0472">Membrane</keyword>
<dbReference type="Pfam" id="PF09029">
    <property type="entry name" value="Preseq_ALAS"/>
    <property type="match status" value="1"/>
</dbReference>
<feature type="transmembrane region" description="Helical" evidence="18">
    <location>
        <begin position="1129"/>
        <end position="1150"/>
    </location>
</feature>
<dbReference type="SUPFAM" id="SSF52954">
    <property type="entry name" value="Class II aaRS ABD-related"/>
    <property type="match status" value="1"/>
</dbReference>
<evidence type="ECO:0000256" key="7">
    <source>
        <dbReference type="ARBA" id="ARBA00022692"/>
    </source>
</evidence>
<dbReference type="Pfam" id="PF04427">
    <property type="entry name" value="Brix"/>
    <property type="match status" value="1"/>
</dbReference>
<dbReference type="InterPro" id="IPR015424">
    <property type="entry name" value="PyrdxlP-dep_Trfase"/>
</dbReference>
<feature type="transmembrane region" description="Helical" evidence="18">
    <location>
        <begin position="1330"/>
        <end position="1349"/>
    </location>
</feature>
<evidence type="ECO:0000256" key="14">
    <source>
        <dbReference type="ARBA" id="ARBA00046634"/>
    </source>
</evidence>
<evidence type="ECO:0000313" key="21">
    <source>
        <dbReference type="Proteomes" id="UP000824540"/>
    </source>
</evidence>
<organism evidence="20 21">
    <name type="scientific">Albula glossodonta</name>
    <name type="common">roundjaw bonefish</name>
    <dbReference type="NCBI Taxonomy" id="121402"/>
    <lineage>
        <taxon>Eukaryota</taxon>
        <taxon>Metazoa</taxon>
        <taxon>Chordata</taxon>
        <taxon>Craniata</taxon>
        <taxon>Vertebrata</taxon>
        <taxon>Euteleostomi</taxon>
        <taxon>Actinopterygii</taxon>
        <taxon>Neopterygii</taxon>
        <taxon>Teleostei</taxon>
        <taxon>Albuliformes</taxon>
        <taxon>Albulidae</taxon>
        <taxon>Albula</taxon>
    </lineage>
</organism>
<evidence type="ECO:0000256" key="13">
    <source>
        <dbReference type="ARBA" id="ARBA00045281"/>
    </source>
</evidence>
<feature type="binding site" evidence="15">
    <location>
        <position position="1168"/>
    </location>
    <ligand>
        <name>Na(+)</name>
        <dbReference type="ChEBI" id="CHEBI:29101"/>
        <label>1</label>
    </ligand>
</feature>
<evidence type="ECO:0000256" key="12">
    <source>
        <dbReference type="ARBA" id="ARBA00023315"/>
    </source>
</evidence>
<dbReference type="OrthoDB" id="10253204at2759"/>
<feature type="transmembrane region" description="Helical" evidence="18">
    <location>
        <begin position="967"/>
        <end position="987"/>
    </location>
</feature>
<dbReference type="InterPro" id="IPR015118">
    <property type="entry name" value="5aminolev_synth_preseq"/>
</dbReference>
<dbReference type="PROSITE" id="PS50833">
    <property type="entry name" value="BRIX"/>
    <property type="match status" value="1"/>
</dbReference>
<dbReference type="GO" id="GO:0006778">
    <property type="term" value="P:porphyrin-containing compound metabolic process"/>
    <property type="evidence" value="ECO:0007669"/>
    <property type="project" value="InterPro"/>
</dbReference>
<evidence type="ECO:0000256" key="9">
    <source>
        <dbReference type="ARBA" id="ARBA00022946"/>
    </source>
</evidence>
<dbReference type="SMART" id="SM00879">
    <property type="entry name" value="Brix"/>
    <property type="match status" value="1"/>
</dbReference>